<evidence type="ECO:0000313" key="3">
    <source>
        <dbReference type="Proteomes" id="UP001595824"/>
    </source>
</evidence>
<evidence type="ECO:0000313" key="2">
    <source>
        <dbReference type="EMBL" id="MFC4328148.1"/>
    </source>
</evidence>
<feature type="transmembrane region" description="Helical" evidence="1">
    <location>
        <begin position="21"/>
        <end position="45"/>
    </location>
</feature>
<comment type="caution">
    <text evidence="2">The sequence shown here is derived from an EMBL/GenBank/DDBJ whole genome shotgun (WGS) entry which is preliminary data.</text>
</comment>
<feature type="transmembrane region" description="Helical" evidence="1">
    <location>
        <begin position="309"/>
        <end position="330"/>
    </location>
</feature>
<dbReference type="EMBL" id="JBHSDP010000009">
    <property type="protein sequence ID" value="MFC4328148.1"/>
    <property type="molecule type" value="Genomic_DNA"/>
</dbReference>
<feature type="transmembrane region" description="Helical" evidence="1">
    <location>
        <begin position="248"/>
        <end position="269"/>
    </location>
</feature>
<feature type="transmembrane region" description="Helical" evidence="1">
    <location>
        <begin position="82"/>
        <end position="101"/>
    </location>
</feature>
<feature type="transmembrane region" description="Helical" evidence="1">
    <location>
        <begin position="213"/>
        <end position="236"/>
    </location>
</feature>
<dbReference type="RefSeq" id="WP_381738214.1">
    <property type="nucleotide sequence ID" value="NZ_JBHSDP010000009.1"/>
</dbReference>
<gene>
    <name evidence="2" type="ORF">ACFPC0_09925</name>
</gene>
<feature type="transmembrane region" description="Helical" evidence="1">
    <location>
        <begin position="51"/>
        <end position="70"/>
    </location>
</feature>
<protein>
    <submittedName>
        <fullName evidence="2">Streptophobe family protein</fullName>
    </submittedName>
</protein>
<keyword evidence="1" id="KW-1133">Transmembrane helix</keyword>
<accession>A0ABV8TC04</accession>
<dbReference type="Proteomes" id="UP001595824">
    <property type="component" value="Unassembled WGS sequence"/>
</dbReference>
<evidence type="ECO:0000256" key="1">
    <source>
        <dbReference type="SAM" id="Phobius"/>
    </source>
</evidence>
<reference evidence="3" key="1">
    <citation type="journal article" date="2019" name="Int. J. Syst. Evol. Microbiol.">
        <title>The Global Catalogue of Microorganisms (GCM) 10K type strain sequencing project: providing services to taxonomists for standard genome sequencing and annotation.</title>
        <authorList>
            <consortium name="The Broad Institute Genomics Platform"/>
            <consortium name="The Broad Institute Genome Sequencing Center for Infectious Disease"/>
            <person name="Wu L."/>
            <person name="Ma J."/>
        </authorList>
    </citation>
    <scope>NUCLEOTIDE SEQUENCE [LARGE SCALE GENOMIC DNA]</scope>
    <source>
        <strain evidence="3">PCU 347</strain>
    </source>
</reference>
<feature type="transmembrane region" description="Helical" evidence="1">
    <location>
        <begin position="342"/>
        <end position="361"/>
    </location>
</feature>
<keyword evidence="1" id="KW-0812">Transmembrane</keyword>
<feature type="transmembrane region" description="Helical" evidence="1">
    <location>
        <begin position="389"/>
        <end position="408"/>
    </location>
</feature>
<feature type="transmembrane region" description="Helical" evidence="1">
    <location>
        <begin position="121"/>
        <end position="140"/>
    </location>
</feature>
<name>A0ABV8TC04_9ACTN</name>
<dbReference type="InterPro" id="IPR047724">
    <property type="entry name" value="Streptophobe"/>
</dbReference>
<dbReference type="NCBIfam" id="NF038391">
    <property type="entry name" value="streptophobe"/>
    <property type="match status" value="1"/>
</dbReference>
<sequence>MSPPPSSVSPAAPRHGWAAALAVVLAALVSMLVVAALGLWAAGAAGLPGNAFGRVTAATVVAAVGGSIRLAGNAGALAQTHAGVTVMPLSVTLAGALVLGAGFLRPLRGRAAVGVREAAGWAVRIAVLWLAALAGLAFAARQRFAVDLGDGVLGEVGRLFGAEPEVGFTTRVLPTLGFGLLWLAGVLALALLAARTAPVPARPPWFAARVRPVAHALVALLLVSVAVALVVALVVAGTRGHPARTFALILLGLPNLAWLAFTLGLGATWNGRVDGPFGLPVPRVLEEVLRTPDVSTLNLGTLAEHDGRVWWLLVADVVLLAAAAFLAAYLSPDPPGAWQHALRMAAGLVLTVLTVCLAGRVSAHYGLSLLGIGDVGGGLSGELLLRPRLWGALGLAALWGLAAGFAGAPAARWVRRRGAGGPDRGPDGGRA</sequence>
<keyword evidence="1" id="KW-0472">Membrane</keyword>
<organism evidence="2 3">
    <name type="scientific">Streptomyces andamanensis</name>
    <dbReference type="NCBI Taxonomy" id="1565035"/>
    <lineage>
        <taxon>Bacteria</taxon>
        <taxon>Bacillati</taxon>
        <taxon>Actinomycetota</taxon>
        <taxon>Actinomycetes</taxon>
        <taxon>Kitasatosporales</taxon>
        <taxon>Streptomycetaceae</taxon>
        <taxon>Streptomyces</taxon>
    </lineage>
</organism>
<keyword evidence="3" id="KW-1185">Reference proteome</keyword>
<proteinExistence type="predicted"/>
<feature type="transmembrane region" description="Helical" evidence="1">
    <location>
        <begin position="172"/>
        <end position="193"/>
    </location>
</feature>